<evidence type="ECO:0000313" key="2">
    <source>
        <dbReference type="EMBL" id="SAI69195.1"/>
    </source>
</evidence>
<dbReference type="InterPro" id="IPR011008">
    <property type="entry name" value="Dimeric_a/b-barrel"/>
</dbReference>
<dbReference type="SMART" id="SM00886">
    <property type="entry name" value="Dabb"/>
    <property type="match status" value="1"/>
</dbReference>
<dbReference type="OrthoDB" id="8664291at2"/>
<sequence length="96" mass="10620">MFHHVVMVAFKVALDPADHAYLVRACEEIERELPGVIRLRFVTNLADRAGPYTHAFVGDFVDAAAHDHYQAAPLHGPLKARVNALCEALLVLDCND</sequence>
<accession>A0A157P833</accession>
<dbReference type="PATRIC" id="fig|123899.6.peg.1673"/>
<protein>
    <submittedName>
        <fullName evidence="2">Stress responsive A/B Barrel Domain</fullName>
    </submittedName>
</protein>
<dbReference type="KEGG" id="btrm:SAMEA390648701686"/>
<dbReference type="SUPFAM" id="SSF54909">
    <property type="entry name" value="Dimeric alpha+beta barrel"/>
    <property type="match status" value="1"/>
</dbReference>
<dbReference type="InterPro" id="IPR013097">
    <property type="entry name" value="Dabb"/>
</dbReference>
<dbReference type="PROSITE" id="PS51502">
    <property type="entry name" value="S_R_A_B_BARREL"/>
    <property type="match status" value="1"/>
</dbReference>
<dbReference type="Pfam" id="PF07876">
    <property type="entry name" value="Dabb"/>
    <property type="match status" value="1"/>
</dbReference>
<dbReference type="Proteomes" id="UP000076825">
    <property type="component" value="Chromosome 1"/>
</dbReference>
<gene>
    <name evidence="2" type="ORF">SAMEA3906487_01686</name>
</gene>
<dbReference type="Gene3D" id="3.30.70.100">
    <property type="match status" value="1"/>
</dbReference>
<feature type="domain" description="Stress-response A/B barrel" evidence="1">
    <location>
        <begin position="2"/>
        <end position="94"/>
    </location>
</feature>
<dbReference type="AlphaFoldDB" id="A0A157P833"/>
<organism evidence="2 3">
    <name type="scientific">Bordetella trematum</name>
    <dbReference type="NCBI Taxonomy" id="123899"/>
    <lineage>
        <taxon>Bacteria</taxon>
        <taxon>Pseudomonadati</taxon>
        <taxon>Pseudomonadota</taxon>
        <taxon>Betaproteobacteria</taxon>
        <taxon>Burkholderiales</taxon>
        <taxon>Alcaligenaceae</taxon>
        <taxon>Bordetella</taxon>
    </lineage>
</organism>
<keyword evidence="3" id="KW-1185">Reference proteome</keyword>
<proteinExistence type="predicted"/>
<dbReference type="GeneID" id="56591029"/>
<name>A0A157P833_9BORD</name>
<evidence type="ECO:0000313" key="3">
    <source>
        <dbReference type="Proteomes" id="UP000076825"/>
    </source>
</evidence>
<dbReference type="RefSeq" id="WP_025513197.1">
    <property type="nucleotide sequence ID" value="NZ_CP016340.1"/>
</dbReference>
<dbReference type="EMBL" id="LT546645">
    <property type="protein sequence ID" value="SAI69195.1"/>
    <property type="molecule type" value="Genomic_DNA"/>
</dbReference>
<dbReference type="STRING" id="123899.SAMEA3906487_01686"/>
<reference evidence="2 3" key="1">
    <citation type="submission" date="2016-04" db="EMBL/GenBank/DDBJ databases">
        <authorList>
            <consortium name="Pathogen Informatics"/>
        </authorList>
    </citation>
    <scope>NUCLEOTIDE SEQUENCE [LARGE SCALE GENOMIC DNA]</scope>
    <source>
        <strain evidence="2 3">H044680328</strain>
    </source>
</reference>
<evidence type="ECO:0000259" key="1">
    <source>
        <dbReference type="PROSITE" id="PS51502"/>
    </source>
</evidence>